<comment type="function">
    <text evidence="8">Involved in the biosynthesis of pyridine alkaloid natural products, leading mainly to the production of anabasine, anatabine, nicotine and nornicotine, effective deterrents against herbivores with antiparasitic and pesticide properties (neurotoxins); nornicotine serves as the precursor in the synthesis of the carcinogen compound N'-nitrosonornicotine (NNN). Involved in the catabolism of quinolinic acid (QA).</text>
</comment>
<dbReference type="Pfam" id="PF02749">
    <property type="entry name" value="QRPTase_N"/>
    <property type="match status" value="1"/>
</dbReference>
<dbReference type="SUPFAM" id="SSF51690">
    <property type="entry name" value="Nicotinate/Quinolinate PRTase C-terminal domain-like"/>
    <property type="match status" value="1"/>
</dbReference>
<keyword evidence="6" id="KW-0808">Transferase</keyword>
<dbReference type="FunFam" id="3.20.20.70:FF:000149">
    <property type="entry name" value="Nicotinate-nucleotide pyrophosphorylase [carboxylating]"/>
    <property type="match status" value="1"/>
</dbReference>
<evidence type="ECO:0000259" key="10">
    <source>
        <dbReference type="Pfam" id="PF01729"/>
    </source>
</evidence>
<dbReference type="InterPro" id="IPR022412">
    <property type="entry name" value="Quinolinate_PRibosylTrfase_N"/>
</dbReference>
<keyword evidence="4" id="KW-0662">Pyridine nucleotide biosynthesis</keyword>
<evidence type="ECO:0000256" key="4">
    <source>
        <dbReference type="ARBA" id="ARBA00022642"/>
    </source>
</evidence>
<evidence type="ECO:0000256" key="3">
    <source>
        <dbReference type="ARBA" id="ARBA00011944"/>
    </source>
</evidence>
<comment type="pathway">
    <text evidence="1">Cofactor biosynthesis; NAD(+) biosynthesis; nicotinate D-ribonucleotide from quinolinate: step 1/1.</text>
</comment>
<protein>
    <recommendedName>
        <fullName evidence="3">nicotinate-nucleotide diphosphorylase (carboxylating)</fullName>
        <ecNumber evidence="3">2.4.2.19</ecNumber>
    </recommendedName>
</protein>
<evidence type="ECO:0000256" key="7">
    <source>
        <dbReference type="ARBA" id="ARBA00034114"/>
    </source>
</evidence>
<reference evidence="12 13" key="1">
    <citation type="submission" date="2024-02" db="EMBL/GenBank/DDBJ databases">
        <authorList>
            <person name="Vignale AGUSTIN F."/>
            <person name="Sosa J E."/>
            <person name="Modenutti C."/>
        </authorList>
    </citation>
    <scope>NUCLEOTIDE SEQUENCE [LARGE SCALE GENOMIC DNA]</scope>
</reference>
<dbReference type="InterPro" id="IPR002638">
    <property type="entry name" value="Quinolinate_PRibosylTrfase_C"/>
</dbReference>
<feature type="domain" description="Quinolinate phosphoribosyl transferase C-terminal" evidence="10">
    <location>
        <begin position="222"/>
        <end position="403"/>
    </location>
</feature>
<comment type="pathway">
    <text evidence="7">Alkaloid biosynthesis; nicotine biosynthesis.</text>
</comment>
<evidence type="ECO:0000256" key="8">
    <source>
        <dbReference type="ARBA" id="ARBA00046082"/>
    </source>
</evidence>
<dbReference type="Gene3D" id="3.90.1170.20">
    <property type="entry name" value="Quinolinate phosphoribosyl transferase, N-terminal domain"/>
    <property type="match status" value="2"/>
</dbReference>
<evidence type="ECO:0000256" key="1">
    <source>
        <dbReference type="ARBA" id="ARBA00004893"/>
    </source>
</evidence>
<dbReference type="CDD" id="cd01572">
    <property type="entry name" value="QPRTase"/>
    <property type="match status" value="1"/>
</dbReference>
<dbReference type="Pfam" id="PF01729">
    <property type="entry name" value="QRPTase_C"/>
    <property type="match status" value="1"/>
</dbReference>
<dbReference type="InterPro" id="IPR037128">
    <property type="entry name" value="Quinolinate_PRibosylTase_N_sf"/>
</dbReference>
<feature type="domain" description="Quinolinate phosphoribosyl transferase N-terminal" evidence="11">
    <location>
        <begin position="45"/>
        <end position="111"/>
    </location>
</feature>
<dbReference type="GO" id="GO:0019363">
    <property type="term" value="P:pyridine nucleotide biosynthetic process"/>
    <property type="evidence" value="ECO:0007669"/>
    <property type="project" value="UniProtKB-KW"/>
</dbReference>
<proteinExistence type="inferred from homology"/>
<evidence type="ECO:0000256" key="5">
    <source>
        <dbReference type="ARBA" id="ARBA00022676"/>
    </source>
</evidence>
<dbReference type="Proteomes" id="UP001642360">
    <property type="component" value="Unassembled WGS sequence"/>
</dbReference>
<evidence type="ECO:0000256" key="2">
    <source>
        <dbReference type="ARBA" id="ARBA00009400"/>
    </source>
</evidence>
<organism evidence="12 13">
    <name type="scientific">Ilex paraguariensis</name>
    <name type="common">yerba mate</name>
    <dbReference type="NCBI Taxonomy" id="185542"/>
    <lineage>
        <taxon>Eukaryota</taxon>
        <taxon>Viridiplantae</taxon>
        <taxon>Streptophyta</taxon>
        <taxon>Embryophyta</taxon>
        <taxon>Tracheophyta</taxon>
        <taxon>Spermatophyta</taxon>
        <taxon>Magnoliopsida</taxon>
        <taxon>eudicotyledons</taxon>
        <taxon>Gunneridae</taxon>
        <taxon>Pentapetalae</taxon>
        <taxon>asterids</taxon>
        <taxon>campanulids</taxon>
        <taxon>Aquifoliales</taxon>
        <taxon>Aquifoliaceae</taxon>
        <taxon>Ilex</taxon>
    </lineage>
</organism>
<dbReference type="Gene3D" id="3.20.20.70">
    <property type="entry name" value="Aldolase class I"/>
    <property type="match status" value="1"/>
</dbReference>
<dbReference type="PANTHER" id="PTHR32179:SF3">
    <property type="entry name" value="NICOTINATE-NUCLEOTIDE PYROPHOSPHORYLASE [CARBOXYLATING]"/>
    <property type="match status" value="1"/>
</dbReference>
<accession>A0ABC8SQT5</accession>
<dbReference type="SUPFAM" id="SSF54675">
    <property type="entry name" value="Nicotinate/Quinolinate PRTase N-terminal domain-like"/>
    <property type="match status" value="1"/>
</dbReference>
<dbReference type="EC" id="2.4.2.19" evidence="3"/>
<gene>
    <name evidence="12" type="ORF">ILEXP_LOCUS26116</name>
</gene>
<evidence type="ECO:0000256" key="9">
    <source>
        <dbReference type="ARBA" id="ARBA00049383"/>
    </source>
</evidence>
<dbReference type="InterPro" id="IPR013785">
    <property type="entry name" value="Aldolase_TIM"/>
</dbReference>
<evidence type="ECO:0000313" key="13">
    <source>
        <dbReference type="Proteomes" id="UP001642360"/>
    </source>
</evidence>
<keyword evidence="13" id="KW-1185">Reference proteome</keyword>
<evidence type="ECO:0000313" key="12">
    <source>
        <dbReference type="EMBL" id="CAK9157554.1"/>
    </source>
</evidence>
<dbReference type="GO" id="GO:0004514">
    <property type="term" value="F:nicotinate-nucleotide diphosphorylase (carboxylating) activity"/>
    <property type="evidence" value="ECO:0007669"/>
    <property type="project" value="UniProtKB-EC"/>
</dbReference>
<comment type="catalytic activity">
    <reaction evidence="9">
        <text>nicotinate beta-D-ribonucleotide + CO2 + diphosphate = quinolinate + 5-phospho-alpha-D-ribose 1-diphosphate + 2 H(+)</text>
        <dbReference type="Rhea" id="RHEA:12733"/>
        <dbReference type="ChEBI" id="CHEBI:15378"/>
        <dbReference type="ChEBI" id="CHEBI:16526"/>
        <dbReference type="ChEBI" id="CHEBI:29959"/>
        <dbReference type="ChEBI" id="CHEBI:33019"/>
        <dbReference type="ChEBI" id="CHEBI:57502"/>
        <dbReference type="ChEBI" id="CHEBI:58017"/>
        <dbReference type="EC" id="2.4.2.19"/>
    </reaction>
    <physiologicalReaction direction="right-to-left" evidence="9">
        <dbReference type="Rhea" id="RHEA:12735"/>
    </physiologicalReaction>
</comment>
<comment type="caution">
    <text evidence="12">The sequence shown here is derived from an EMBL/GenBank/DDBJ whole genome shotgun (WGS) entry which is preliminary data.</text>
</comment>
<dbReference type="EMBL" id="CAUOFW020003025">
    <property type="protein sequence ID" value="CAK9157554.1"/>
    <property type="molecule type" value="Genomic_DNA"/>
</dbReference>
<dbReference type="PANTHER" id="PTHR32179">
    <property type="entry name" value="NICOTINATE-NUCLEOTIDE PYROPHOSPHORYLASE [CARBOXYLATING]"/>
    <property type="match status" value="1"/>
</dbReference>
<evidence type="ECO:0000256" key="6">
    <source>
        <dbReference type="ARBA" id="ARBA00022679"/>
    </source>
</evidence>
<dbReference type="InterPro" id="IPR004393">
    <property type="entry name" value="NadC"/>
</dbReference>
<dbReference type="InterPro" id="IPR027277">
    <property type="entry name" value="NadC/ModD"/>
</dbReference>
<keyword evidence="5" id="KW-0328">Glycosyltransferase</keyword>
<name>A0ABC8SQT5_9AQUA</name>
<evidence type="ECO:0000259" key="11">
    <source>
        <dbReference type="Pfam" id="PF02749"/>
    </source>
</evidence>
<sequence length="419" mass="46285">MSAPSTRNQGISFESMIVKPPAHPTYDLKGVIKLALAEDAGDRGDVTCMATIPVDMEVEAYFLAKEDGVVAGIALAEMVFNEVDPSLKVEWSKRDGDDIRKGLQFGKVHGKRSLRASRASSHASLATALGFVVLWFKISQLCRLSGWSLQRSLLVRKKFQIIFALAQSQRVWMVVSERIYTCHKWPLIIFHVALRLFDTRRAHSIVVAERIVLNFMQRMSGIATLTKAMADAAHPAYILETRKTAPGLRLVDKWAVLIGGGQNHRMGLFDMVMIKDNHISIAGGVINALKTVDVYLEENALQMGVEIETRTLDEVNDVLHYASQMKTSLTRIMLDNMVVPQANGDVDVSMLQEAVELINGKFETEASGNVTLETVHKIGQTGVTYISSGALTHSVKALDISLKIDTELALKVGRRTNRA</sequence>
<dbReference type="InterPro" id="IPR036068">
    <property type="entry name" value="Nicotinate_pribotase-like_C"/>
</dbReference>
<comment type="similarity">
    <text evidence="2">Belongs to the NadC/ModD family.</text>
</comment>
<dbReference type="AlphaFoldDB" id="A0ABC8SQT5"/>